<sequence>MLKYIVYLLLPSLVFSYQISKNEDVSSSSNLTTKYQGKTAVYWGQASAKQQNPLRYYCDSDSVDIFLVSFLNDFPNSKKSKYGYELNLANECNYHEANDQSKTVPNCTTVGVDIKYCQSLNKTVLLSLGGEQGDYGFNSEREAYDFAKILWNSFASRNDPNFPLSDRPFGNATIDGFDFDLENEDQTGLVTLAKELKKYASQDDSKEYLFTAAPQCTFPDVSMNELIEQVELDHLFVQFYNNECNLNKDFNFDIWSKHIESLNYKHTDIFIGLPANSKSAQMGFANKETILTKMQEVWSDEELKTKFGGVMFWDASQGFGYGDVNTFDTNLITEVASYIDREANNNKKDGDSGVTVSETINTNSSIILKDANDSNSQFIDKVDIAFLIVAFLFSTWLITGS</sequence>
<evidence type="ECO:0000256" key="3">
    <source>
        <dbReference type="ARBA" id="ARBA00022801"/>
    </source>
</evidence>
<feature type="signal peptide" evidence="8">
    <location>
        <begin position="1"/>
        <end position="16"/>
    </location>
</feature>
<evidence type="ECO:0000313" key="11">
    <source>
        <dbReference type="Proteomes" id="UP000009328"/>
    </source>
</evidence>
<dbReference type="EMBL" id="CAIF01000076">
    <property type="protein sequence ID" value="CCH43403.1"/>
    <property type="molecule type" value="Genomic_DNA"/>
</dbReference>
<dbReference type="GO" id="GO:0006032">
    <property type="term" value="P:chitin catabolic process"/>
    <property type="evidence" value="ECO:0007669"/>
    <property type="project" value="UniProtKB-KW"/>
</dbReference>
<organism evidence="10 11">
    <name type="scientific">Wickerhamomyces ciferrii (strain ATCC 14091 / BCRC 22168 / CBS 111 / JCM 3599 / NBRC 0793 / NRRL Y-1031 F-60-10)</name>
    <name type="common">Yeast</name>
    <name type="synonym">Pichia ciferrii</name>
    <dbReference type="NCBI Taxonomy" id="1206466"/>
    <lineage>
        <taxon>Eukaryota</taxon>
        <taxon>Fungi</taxon>
        <taxon>Dikarya</taxon>
        <taxon>Ascomycota</taxon>
        <taxon>Saccharomycotina</taxon>
        <taxon>Saccharomycetes</taxon>
        <taxon>Phaffomycetales</taxon>
        <taxon>Wickerhamomycetaceae</taxon>
        <taxon>Wickerhamomyces</taxon>
    </lineage>
</organism>
<protein>
    <recommendedName>
        <fullName evidence="2">chitinase</fullName>
        <ecNumber evidence="2">3.2.1.14</ecNumber>
    </recommendedName>
</protein>
<dbReference type="InParanoid" id="K0KQA6"/>
<dbReference type="Gene3D" id="3.20.20.80">
    <property type="entry name" value="Glycosidases"/>
    <property type="match status" value="1"/>
</dbReference>
<dbReference type="PANTHER" id="PTHR45708:SF49">
    <property type="entry name" value="ENDOCHITINASE"/>
    <property type="match status" value="1"/>
</dbReference>
<dbReference type="PANTHER" id="PTHR45708">
    <property type="entry name" value="ENDOCHITINASE"/>
    <property type="match status" value="1"/>
</dbReference>
<keyword evidence="3 10" id="KW-0378">Hydrolase</keyword>
<gene>
    <name evidence="10" type="primary">CHT3</name>
    <name evidence="10" type="ORF">BN7_2951</name>
</gene>
<evidence type="ECO:0000256" key="7">
    <source>
        <dbReference type="ARBA" id="ARBA00023326"/>
    </source>
</evidence>
<dbReference type="AlphaFoldDB" id="K0KQA6"/>
<dbReference type="STRING" id="1206466.K0KQA6"/>
<dbReference type="HOGENOM" id="CLU_007818_7_1_1"/>
<dbReference type="PROSITE" id="PS51910">
    <property type="entry name" value="GH18_2"/>
    <property type="match status" value="1"/>
</dbReference>
<dbReference type="SUPFAM" id="SSF51445">
    <property type="entry name" value="(Trans)glycosidases"/>
    <property type="match status" value="1"/>
</dbReference>
<proteinExistence type="predicted"/>
<evidence type="ECO:0000313" key="10">
    <source>
        <dbReference type="EMBL" id="CCH43403.1"/>
    </source>
</evidence>
<evidence type="ECO:0000256" key="5">
    <source>
        <dbReference type="ARBA" id="ARBA00023277"/>
    </source>
</evidence>
<dbReference type="InterPro" id="IPR001223">
    <property type="entry name" value="Glyco_hydro18_cat"/>
</dbReference>
<dbReference type="InterPro" id="IPR001579">
    <property type="entry name" value="Glyco_hydro_18_chit_AS"/>
</dbReference>
<dbReference type="EC" id="3.2.1.14" evidence="2"/>
<keyword evidence="5" id="KW-0119">Carbohydrate metabolism</keyword>
<keyword evidence="4" id="KW-0146">Chitin degradation</keyword>
<keyword evidence="8" id="KW-0732">Signal</keyword>
<comment type="catalytic activity">
    <reaction evidence="1">
        <text>Random endo-hydrolysis of N-acetyl-beta-D-glucosaminide (1-&gt;4)-beta-linkages in chitin and chitodextrins.</text>
        <dbReference type="EC" id="3.2.1.14"/>
    </reaction>
</comment>
<accession>K0KQA6</accession>
<keyword evidence="11" id="KW-1185">Reference proteome</keyword>
<dbReference type="GO" id="GO:0008843">
    <property type="term" value="F:endochitinase activity"/>
    <property type="evidence" value="ECO:0007669"/>
    <property type="project" value="UniProtKB-EC"/>
</dbReference>
<feature type="chain" id="PRO_5003834485" description="chitinase" evidence="8">
    <location>
        <begin position="17"/>
        <end position="401"/>
    </location>
</feature>
<keyword evidence="6 10" id="KW-0326">Glycosidase</keyword>
<dbReference type="InterPro" id="IPR050542">
    <property type="entry name" value="Glycosyl_Hydrlase18_Chitinase"/>
</dbReference>
<comment type="caution">
    <text evidence="10">The sequence shown here is derived from an EMBL/GenBank/DDBJ whole genome shotgun (WGS) entry which is preliminary data.</text>
</comment>
<dbReference type="eggNOG" id="KOG4701">
    <property type="taxonomic scope" value="Eukaryota"/>
</dbReference>
<dbReference type="Proteomes" id="UP000009328">
    <property type="component" value="Unassembled WGS sequence"/>
</dbReference>
<reference evidence="10 11" key="1">
    <citation type="journal article" date="2012" name="Eukaryot. Cell">
        <title>Draft genome sequence of Wickerhamomyces ciferrii NRRL Y-1031 F-60-10.</title>
        <authorList>
            <person name="Schneider J."/>
            <person name="Andrea H."/>
            <person name="Blom J."/>
            <person name="Jaenicke S."/>
            <person name="Ruckert C."/>
            <person name="Schorsch C."/>
            <person name="Szczepanowski R."/>
            <person name="Farwick M."/>
            <person name="Goesmann A."/>
            <person name="Puhler A."/>
            <person name="Schaffer S."/>
            <person name="Tauch A."/>
            <person name="Kohler T."/>
            <person name="Brinkrolf K."/>
        </authorList>
    </citation>
    <scope>NUCLEOTIDE SEQUENCE [LARGE SCALE GENOMIC DNA]</scope>
    <source>
        <strain evidence="11">ATCC 14091 / BCRC 22168 / CBS 111 / JCM 3599 / NBRC 0793 / NRRL Y-1031 F-60-10</strain>
    </source>
</reference>
<name>K0KQA6_WICCF</name>
<evidence type="ECO:0000256" key="4">
    <source>
        <dbReference type="ARBA" id="ARBA00023024"/>
    </source>
</evidence>
<dbReference type="PROSITE" id="PS01095">
    <property type="entry name" value="GH18_1"/>
    <property type="match status" value="1"/>
</dbReference>
<evidence type="ECO:0000259" key="9">
    <source>
        <dbReference type="PROSITE" id="PS51910"/>
    </source>
</evidence>
<keyword evidence="7" id="KW-0624">Polysaccharide degradation</keyword>
<evidence type="ECO:0000256" key="2">
    <source>
        <dbReference type="ARBA" id="ARBA00012729"/>
    </source>
</evidence>
<dbReference type="GO" id="GO:0000272">
    <property type="term" value="P:polysaccharide catabolic process"/>
    <property type="evidence" value="ECO:0007669"/>
    <property type="project" value="UniProtKB-KW"/>
</dbReference>
<evidence type="ECO:0000256" key="6">
    <source>
        <dbReference type="ARBA" id="ARBA00023295"/>
    </source>
</evidence>
<feature type="domain" description="GH18" evidence="9">
    <location>
        <begin position="37"/>
        <end position="334"/>
    </location>
</feature>
<dbReference type="GO" id="GO:0005576">
    <property type="term" value="C:extracellular region"/>
    <property type="evidence" value="ECO:0007669"/>
    <property type="project" value="TreeGrafter"/>
</dbReference>
<evidence type="ECO:0000256" key="8">
    <source>
        <dbReference type="SAM" id="SignalP"/>
    </source>
</evidence>
<dbReference type="InterPro" id="IPR017853">
    <property type="entry name" value="GH"/>
</dbReference>
<evidence type="ECO:0000256" key="1">
    <source>
        <dbReference type="ARBA" id="ARBA00000822"/>
    </source>
</evidence>